<feature type="domain" description="FAD-binding FR-type" evidence="1">
    <location>
        <begin position="16"/>
        <end position="152"/>
    </location>
</feature>
<name>A0A4R4UX73_9PSEU</name>
<dbReference type="InterPro" id="IPR039261">
    <property type="entry name" value="FNR_nucleotide-bd"/>
</dbReference>
<dbReference type="InterPro" id="IPR039374">
    <property type="entry name" value="SIP_fam"/>
</dbReference>
<dbReference type="OrthoDB" id="3291337at2"/>
<dbReference type="Pfam" id="PF08021">
    <property type="entry name" value="FAD_binding_9"/>
    <property type="match status" value="1"/>
</dbReference>
<comment type="caution">
    <text evidence="2">The sequence shown here is derived from an EMBL/GenBank/DDBJ whole genome shotgun (WGS) entry which is preliminary data.</text>
</comment>
<dbReference type="Pfam" id="PF04954">
    <property type="entry name" value="SIP"/>
    <property type="match status" value="1"/>
</dbReference>
<dbReference type="InterPro" id="IPR007037">
    <property type="entry name" value="SIP_rossman_dom"/>
</dbReference>
<dbReference type="Proteomes" id="UP000294744">
    <property type="component" value="Unassembled WGS sequence"/>
</dbReference>
<dbReference type="PROSITE" id="PS51384">
    <property type="entry name" value="FAD_FR"/>
    <property type="match status" value="1"/>
</dbReference>
<dbReference type="CDD" id="cd06193">
    <property type="entry name" value="siderophore_interacting"/>
    <property type="match status" value="1"/>
</dbReference>
<evidence type="ECO:0000313" key="3">
    <source>
        <dbReference type="Proteomes" id="UP000294744"/>
    </source>
</evidence>
<dbReference type="Gene3D" id="2.40.30.10">
    <property type="entry name" value="Translation factors"/>
    <property type="match status" value="1"/>
</dbReference>
<organism evidence="2 3">
    <name type="scientific">Saccharopolyspora aridisoli</name>
    <dbReference type="NCBI Taxonomy" id="2530385"/>
    <lineage>
        <taxon>Bacteria</taxon>
        <taxon>Bacillati</taxon>
        <taxon>Actinomycetota</taxon>
        <taxon>Actinomycetes</taxon>
        <taxon>Pseudonocardiales</taxon>
        <taxon>Pseudonocardiaceae</taxon>
        <taxon>Saccharopolyspora</taxon>
    </lineage>
</organism>
<protein>
    <submittedName>
        <fullName evidence="2">Siderophore-interacting protein</fullName>
    </submittedName>
</protein>
<accession>A0A4R4UX73</accession>
<evidence type="ECO:0000259" key="1">
    <source>
        <dbReference type="PROSITE" id="PS51384"/>
    </source>
</evidence>
<dbReference type="InterPro" id="IPR017938">
    <property type="entry name" value="Riboflavin_synthase-like_b-brl"/>
</dbReference>
<dbReference type="Gene3D" id="3.40.50.80">
    <property type="entry name" value="Nucleotide-binding domain of ferredoxin-NADP reductase (FNR) module"/>
    <property type="match status" value="1"/>
</dbReference>
<dbReference type="AlphaFoldDB" id="A0A4R4UX73"/>
<sequence length="311" mass="33989">MTAARTGRIASAKPEYRLFPVVVNRVLRLGPSFVRITFGSACLSGFGFGFGGLDQRIKIVLPKPGRPLGDFPEGDNWYPRWLDLPDDVRPDLRTYTVRAYRPHAREVDVDFVLHGLDDGHAGPASTFAATARPGQVIGLFAPDRPGSGRMWGCEWSPPASADRLVLAGDETAVPALAAIVESLPSDSHGVVCVEVPDIGDEQEWERPAGVDVRWYARAGAPHGKLLTEGVAEALRELRPVRDASPRQSELVDVDVDTRALWEVPEAATGSIYGFLAGEAAMIKRLRRLLIDEHGVPEQAVAFMGYWREGRC</sequence>
<dbReference type="RefSeq" id="WP_132618495.1">
    <property type="nucleotide sequence ID" value="NZ_SMKV01000001.1"/>
</dbReference>
<reference evidence="2 3" key="1">
    <citation type="submission" date="2019-03" db="EMBL/GenBank/DDBJ databases">
        <title>Draft genome sequences of novel Actinobacteria.</title>
        <authorList>
            <person name="Sahin N."/>
            <person name="Ay H."/>
            <person name="Saygin H."/>
        </authorList>
    </citation>
    <scope>NUCLEOTIDE SEQUENCE [LARGE SCALE GENOMIC DNA]</scope>
    <source>
        <strain evidence="2 3">16K404</strain>
    </source>
</reference>
<dbReference type="PANTHER" id="PTHR30157:SF0">
    <property type="entry name" value="NADPH-DEPENDENT FERRIC-CHELATE REDUCTASE"/>
    <property type="match status" value="1"/>
</dbReference>
<dbReference type="InterPro" id="IPR013113">
    <property type="entry name" value="SIP_FAD-bd"/>
</dbReference>
<dbReference type="EMBL" id="SMKV01000001">
    <property type="protein sequence ID" value="TDC96821.1"/>
    <property type="molecule type" value="Genomic_DNA"/>
</dbReference>
<dbReference type="PANTHER" id="PTHR30157">
    <property type="entry name" value="FERRIC REDUCTASE, NADPH-DEPENDENT"/>
    <property type="match status" value="1"/>
</dbReference>
<dbReference type="GO" id="GO:0016491">
    <property type="term" value="F:oxidoreductase activity"/>
    <property type="evidence" value="ECO:0007669"/>
    <property type="project" value="InterPro"/>
</dbReference>
<gene>
    <name evidence="2" type="ORF">E1161_00950</name>
</gene>
<evidence type="ECO:0000313" key="2">
    <source>
        <dbReference type="EMBL" id="TDC96821.1"/>
    </source>
</evidence>
<dbReference type="InterPro" id="IPR017927">
    <property type="entry name" value="FAD-bd_FR_type"/>
</dbReference>
<dbReference type="SUPFAM" id="SSF63380">
    <property type="entry name" value="Riboflavin synthase domain-like"/>
    <property type="match status" value="1"/>
</dbReference>
<keyword evidence="3" id="KW-1185">Reference proteome</keyword>
<proteinExistence type="predicted"/>